<evidence type="ECO:0000313" key="8">
    <source>
        <dbReference type="EMBL" id="ERT69024.1"/>
    </source>
</evidence>
<dbReference type="EMBL" id="AXZF01000038">
    <property type="protein sequence ID" value="ERT69024.1"/>
    <property type="molecule type" value="Genomic_DNA"/>
</dbReference>
<dbReference type="GO" id="GO:0005886">
    <property type="term" value="C:plasma membrane"/>
    <property type="evidence" value="ECO:0007669"/>
    <property type="project" value="UniProtKB-SubCell"/>
</dbReference>
<keyword evidence="3" id="KW-1003">Cell membrane</keyword>
<protein>
    <recommendedName>
        <fullName evidence="10">Chromate transport protein</fullName>
    </recommendedName>
</protein>
<comment type="caution">
    <text evidence="8">The sequence shown here is derived from an EMBL/GenBank/DDBJ whole genome shotgun (WGS) entry which is preliminary data.</text>
</comment>
<proteinExistence type="inferred from homology"/>
<keyword evidence="6 7" id="KW-0472">Membrane</keyword>
<dbReference type="Pfam" id="PF02417">
    <property type="entry name" value="Chromate_transp"/>
    <property type="match status" value="1"/>
</dbReference>
<comment type="subcellular location">
    <subcellularLocation>
        <location evidence="1">Cell membrane</location>
        <topology evidence="1">Multi-pass membrane protein</topology>
    </subcellularLocation>
</comment>
<evidence type="ECO:0000256" key="4">
    <source>
        <dbReference type="ARBA" id="ARBA00022692"/>
    </source>
</evidence>
<accession>U7VD03</accession>
<reference evidence="8 9" key="1">
    <citation type="submission" date="2013-08" db="EMBL/GenBank/DDBJ databases">
        <authorList>
            <person name="Weinstock G."/>
            <person name="Sodergren E."/>
            <person name="Wylie T."/>
            <person name="Fulton L."/>
            <person name="Fulton R."/>
            <person name="Fronick C."/>
            <person name="O'Laughlin M."/>
            <person name="Godfrey J."/>
            <person name="Miner T."/>
            <person name="Herter B."/>
            <person name="Appelbaum E."/>
            <person name="Cordes M."/>
            <person name="Lek S."/>
            <person name="Wollam A."/>
            <person name="Pepin K.H."/>
            <person name="Palsikar V.B."/>
            <person name="Mitreva M."/>
            <person name="Wilson R.K."/>
        </authorList>
    </citation>
    <scope>NUCLEOTIDE SEQUENCE [LARGE SCALE GENOMIC DNA]</scope>
    <source>
        <strain evidence="8 9">ATCC BAA-474</strain>
    </source>
</reference>
<dbReference type="PANTHER" id="PTHR43663">
    <property type="entry name" value="CHROMATE TRANSPORT PROTEIN-RELATED"/>
    <property type="match status" value="1"/>
</dbReference>
<evidence type="ECO:0000256" key="7">
    <source>
        <dbReference type="SAM" id="Phobius"/>
    </source>
</evidence>
<feature type="transmembrane region" description="Helical" evidence="7">
    <location>
        <begin position="137"/>
        <end position="154"/>
    </location>
</feature>
<evidence type="ECO:0000256" key="2">
    <source>
        <dbReference type="ARBA" id="ARBA00005262"/>
    </source>
</evidence>
<dbReference type="PATRIC" id="fig|1319815.3.peg.947"/>
<dbReference type="GO" id="GO:0015109">
    <property type="term" value="F:chromate transmembrane transporter activity"/>
    <property type="evidence" value="ECO:0007669"/>
    <property type="project" value="InterPro"/>
</dbReference>
<evidence type="ECO:0008006" key="10">
    <source>
        <dbReference type="Google" id="ProtNLM"/>
    </source>
</evidence>
<dbReference type="HOGENOM" id="CLU_018106_1_2_0"/>
<feature type="transmembrane region" description="Helical" evidence="7">
    <location>
        <begin position="74"/>
        <end position="100"/>
    </location>
</feature>
<evidence type="ECO:0000256" key="5">
    <source>
        <dbReference type="ARBA" id="ARBA00022989"/>
    </source>
</evidence>
<evidence type="ECO:0000256" key="1">
    <source>
        <dbReference type="ARBA" id="ARBA00004651"/>
    </source>
</evidence>
<keyword evidence="5 7" id="KW-1133">Transmembrane helix</keyword>
<dbReference type="RefSeq" id="WP_023050531.1">
    <property type="nucleotide sequence ID" value="NZ_CP173062.2"/>
</dbReference>
<feature type="transmembrane region" description="Helical" evidence="7">
    <location>
        <begin position="6"/>
        <end position="25"/>
    </location>
</feature>
<evidence type="ECO:0000256" key="3">
    <source>
        <dbReference type="ARBA" id="ARBA00022475"/>
    </source>
</evidence>
<feature type="transmembrane region" description="Helical" evidence="7">
    <location>
        <begin position="46"/>
        <end position="68"/>
    </location>
</feature>
<dbReference type="InterPro" id="IPR003370">
    <property type="entry name" value="Chromate_transpt"/>
</dbReference>
<comment type="similarity">
    <text evidence="2">Belongs to the chromate ion transporter (CHR) (TC 2.A.51) family.</text>
</comment>
<name>U7VD03_9FUSO</name>
<dbReference type="Proteomes" id="UP000017081">
    <property type="component" value="Unassembled WGS sequence"/>
</dbReference>
<dbReference type="InterPro" id="IPR052518">
    <property type="entry name" value="CHR_Transporter"/>
</dbReference>
<sequence length="176" mass="19237">MIYINLFVTFFKIGLFSFGGGYAMLSMISQEVVLRHKWLTMGEFTNIVAISQVTPGPIAVNSATYIGYKASGNTILGSVMATSGVVLPSIIIMFILIKLIEKYKHLKWVENAFKGLRIVVVGLILGAAFLLMNRETLYGYSSYIILLVSLVAILKYKIGPIPIVIISGIVGATLLK</sequence>
<organism evidence="8 9">
    <name type="scientific">Cetobacterium somerae ATCC BAA-474</name>
    <dbReference type="NCBI Taxonomy" id="1319815"/>
    <lineage>
        <taxon>Bacteria</taxon>
        <taxon>Fusobacteriati</taxon>
        <taxon>Fusobacteriota</taxon>
        <taxon>Fusobacteriia</taxon>
        <taxon>Fusobacteriales</taxon>
        <taxon>Fusobacteriaceae</taxon>
        <taxon>Cetobacterium</taxon>
    </lineage>
</organism>
<evidence type="ECO:0000313" key="9">
    <source>
        <dbReference type="Proteomes" id="UP000017081"/>
    </source>
</evidence>
<keyword evidence="4 7" id="KW-0812">Transmembrane</keyword>
<dbReference type="eggNOG" id="COG2059">
    <property type="taxonomic scope" value="Bacteria"/>
</dbReference>
<gene>
    <name evidence="8" type="ORF">HMPREF0202_00990</name>
</gene>
<dbReference type="PANTHER" id="PTHR43663:SF1">
    <property type="entry name" value="CHROMATE TRANSPORTER"/>
    <property type="match status" value="1"/>
</dbReference>
<dbReference type="STRING" id="1319815.HMPREF0202_00990"/>
<dbReference type="AlphaFoldDB" id="U7VD03"/>
<keyword evidence="9" id="KW-1185">Reference proteome</keyword>
<feature type="transmembrane region" description="Helical" evidence="7">
    <location>
        <begin position="112"/>
        <end position="131"/>
    </location>
</feature>
<evidence type="ECO:0000256" key="6">
    <source>
        <dbReference type="ARBA" id="ARBA00023136"/>
    </source>
</evidence>